<dbReference type="Proteomes" id="UP000050761">
    <property type="component" value="Unassembled WGS sequence"/>
</dbReference>
<evidence type="ECO:0000313" key="5">
    <source>
        <dbReference type="WBParaSite" id="HPBE_0000631401-mRNA-1"/>
    </source>
</evidence>
<reference evidence="3 4" key="1">
    <citation type="submission" date="2018-11" db="EMBL/GenBank/DDBJ databases">
        <authorList>
            <consortium name="Pathogen Informatics"/>
        </authorList>
    </citation>
    <scope>NUCLEOTIDE SEQUENCE [LARGE SCALE GENOMIC DNA]</scope>
</reference>
<dbReference type="InterPro" id="IPR010285">
    <property type="entry name" value="DNA_helicase_pif1-like_DEAD"/>
</dbReference>
<feature type="domain" description="DNA helicase Pif1-like DEAD-box helicase" evidence="2">
    <location>
        <begin position="66"/>
        <end position="175"/>
    </location>
</feature>
<reference evidence="5" key="2">
    <citation type="submission" date="2019-09" db="UniProtKB">
        <authorList>
            <consortium name="WormBaseParasite"/>
        </authorList>
    </citation>
    <scope>IDENTIFICATION</scope>
</reference>
<comment type="cofactor">
    <cofactor evidence="1">
        <name>Mg(2+)</name>
        <dbReference type="ChEBI" id="CHEBI:18420"/>
    </cofactor>
</comment>
<dbReference type="GO" id="GO:0043139">
    <property type="term" value="F:5'-3' DNA helicase activity"/>
    <property type="evidence" value="ECO:0007669"/>
    <property type="project" value="UniProtKB-EC"/>
</dbReference>
<dbReference type="GO" id="GO:0005524">
    <property type="term" value="F:ATP binding"/>
    <property type="evidence" value="ECO:0007669"/>
    <property type="project" value="UniProtKB-KW"/>
</dbReference>
<dbReference type="GO" id="GO:0000723">
    <property type="term" value="P:telomere maintenance"/>
    <property type="evidence" value="ECO:0007669"/>
    <property type="project" value="InterPro"/>
</dbReference>
<keyword evidence="1" id="KW-0067">ATP-binding</keyword>
<dbReference type="GO" id="GO:0006281">
    <property type="term" value="P:DNA repair"/>
    <property type="evidence" value="ECO:0007669"/>
    <property type="project" value="UniProtKB-KW"/>
</dbReference>
<dbReference type="AlphaFoldDB" id="A0A183FHP0"/>
<accession>A0A3P7X288</accession>
<organism evidence="4 5">
    <name type="scientific">Heligmosomoides polygyrus</name>
    <name type="common">Parasitic roundworm</name>
    <dbReference type="NCBI Taxonomy" id="6339"/>
    <lineage>
        <taxon>Eukaryota</taxon>
        <taxon>Metazoa</taxon>
        <taxon>Ecdysozoa</taxon>
        <taxon>Nematoda</taxon>
        <taxon>Chromadorea</taxon>
        <taxon>Rhabditida</taxon>
        <taxon>Rhabditina</taxon>
        <taxon>Rhabditomorpha</taxon>
        <taxon>Strongyloidea</taxon>
        <taxon>Heligmosomidae</taxon>
        <taxon>Heligmosomoides</taxon>
    </lineage>
</organism>
<keyword evidence="1" id="KW-0547">Nucleotide-binding</keyword>
<keyword evidence="1" id="KW-0378">Hydrolase</keyword>
<dbReference type="PANTHER" id="PTHR10492:SF57">
    <property type="entry name" value="ATP-DEPENDENT DNA HELICASE"/>
    <property type="match status" value="1"/>
</dbReference>
<dbReference type="OrthoDB" id="10032644at2759"/>
<comment type="similarity">
    <text evidence="1">Belongs to the helicase family.</text>
</comment>
<sequence>MEVYLRSSASNAVAESRPFYDIAARIESLGKEWRDYGTDVPLVSDFTPVVDYDHREHQGEMLHANLNDEQKTIADEVLTAIERRRGGNPYVDASSSIGKTLLFTEEYHLAVARQFKVLAVAWTGIAANLLLNGRTATSTFRLIVAEQSRASSIKRQSKEANALRSTDIIIWDVAPGRR</sequence>
<evidence type="ECO:0000259" key="2">
    <source>
        <dbReference type="Pfam" id="PF05970"/>
    </source>
</evidence>
<dbReference type="Gene3D" id="3.40.50.300">
    <property type="entry name" value="P-loop containing nucleotide triphosphate hydrolases"/>
    <property type="match status" value="1"/>
</dbReference>
<protein>
    <recommendedName>
        <fullName evidence="1">ATP-dependent DNA helicase</fullName>
        <ecNumber evidence="1">5.6.2.3</ecNumber>
    </recommendedName>
</protein>
<gene>
    <name evidence="3" type="ORF">HPBE_LOCUS6315</name>
</gene>
<keyword evidence="1" id="KW-0227">DNA damage</keyword>
<proteinExistence type="inferred from homology"/>
<dbReference type="WBParaSite" id="HPBE_0000631401-mRNA-1">
    <property type="protein sequence ID" value="HPBE_0000631401-mRNA-1"/>
    <property type="gene ID" value="HPBE_0000631401"/>
</dbReference>
<evidence type="ECO:0000313" key="3">
    <source>
        <dbReference type="EMBL" id="VDO67770.1"/>
    </source>
</evidence>
<name>A0A183FHP0_HELPZ</name>
<dbReference type="Pfam" id="PF05970">
    <property type="entry name" value="PIF1"/>
    <property type="match status" value="1"/>
</dbReference>
<dbReference type="PANTHER" id="PTHR10492">
    <property type="match status" value="1"/>
</dbReference>
<evidence type="ECO:0000256" key="1">
    <source>
        <dbReference type="RuleBase" id="RU363044"/>
    </source>
</evidence>
<accession>A0A183FHP0</accession>
<comment type="catalytic activity">
    <reaction evidence="1">
        <text>ATP + H2O = ADP + phosphate + H(+)</text>
        <dbReference type="Rhea" id="RHEA:13065"/>
        <dbReference type="ChEBI" id="CHEBI:15377"/>
        <dbReference type="ChEBI" id="CHEBI:15378"/>
        <dbReference type="ChEBI" id="CHEBI:30616"/>
        <dbReference type="ChEBI" id="CHEBI:43474"/>
        <dbReference type="ChEBI" id="CHEBI:456216"/>
        <dbReference type="EC" id="5.6.2.3"/>
    </reaction>
</comment>
<dbReference type="GO" id="GO:0006310">
    <property type="term" value="P:DNA recombination"/>
    <property type="evidence" value="ECO:0007669"/>
    <property type="project" value="UniProtKB-KW"/>
</dbReference>
<dbReference type="EMBL" id="UZAH01025639">
    <property type="protein sequence ID" value="VDO67770.1"/>
    <property type="molecule type" value="Genomic_DNA"/>
</dbReference>
<keyword evidence="1" id="KW-0233">DNA recombination</keyword>
<evidence type="ECO:0000313" key="4">
    <source>
        <dbReference type="Proteomes" id="UP000050761"/>
    </source>
</evidence>
<keyword evidence="4" id="KW-1185">Reference proteome</keyword>
<dbReference type="EC" id="5.6.2.3" evidence="1"/>
<keyword evidence="1" id="KW-0234">DNA repair</keyword>
<dbReference type="GO" id="GO:0016787">
    <property type="term" value="F:hydrolase activity"/>
    <property type="evidence" value="ECO:0007669"/>
    <property type="project" value="UniProtKB-KW"/>
</dbReference>
<keyword evidence="1" id="KW-0347">Helicase</keyword>
<dbReference type="InterPro" id="IPR027417">
    <property type="entry name" value="P-loop_NTPase"/>
</dbReference>